<dbReference type="STRING" id="1077348.A0A2G8SJA8"/>
<dbReference type="EMBL" id="AYKW01000006">
    <property type="protein sequence ID" value="PIL33865.1"/>
    <property type="molecule type" value="Genomic_DNA"/>
</dbReference>
<accession>A0A2G8SJA8</accession>
<dbReference type="OrthoDB" id="3056649at2759"/>
<evidence type="ECO:0000313" key="1">
    <source>
        <dbReference type="EMBL" id="PIL33865.1"/>
    </source>
</evidence>
<keyword evidence="2" id="KW-1185">Reference proteome</keyword>
<comment type="caution">
    <text evidence="1">The sequence shown here is derived from an EMBL/GenBank/DDBJ whole genome shotgun (WGS) entry which is preliminary data.</text>
</comment>
<gene>
    <name evidence="1" type="ORF">GSI_03571</name>
</gene>
<dbReference type="Proteomes" id="UP000230002">
    <property type="component" value="Unassembled WGS sequence"/>
</dbReference>
<name>A0A2G8SJA8_9APHY</name>
<sequence>MKTVREGVNMLVESLPGLVKALDEVAKLHPFIGVAVGAFRVVVELDVKRRDNDKKIGVLFVEMRDMMEALLRTRTRPLSLDIRCF</sequence>
<reference evidence="1 2" key="1">
    <citation type="journal article" date="2015" name="Sci. Rep.">
        <title>Chromosome-level genome map provides insights into diverse defense mechanisms in the medicinal fungus Ganoderma sinense.</title>
        <authorList>
            <person name="Zhu Y."/>
            <person name="Xu J."/>
            <person name="Sun C."/>
            <person name="Zhou S."/>
            <person name="Xu H."/>
            <person name="Nelson D.R."/>
            <person name="Qian J."/>
            <person name="Song J."/>
            <person name="Luo H."/>
            <person name="Xiang L."/>
            <person name="Li Y."/>
            <person name="Xu Z."/>
            <person name="Ji A."/>
            <person name="Wang L."/>
            <person name="Lu S."/>
            <person name="Hayward A."/>
            <person name="Sun W."/>
            <person name="Li X."/>
            <person name="Schwartz D.C."/>
            <person name="Wang Y."/>
            <person name="Chen S."/>
        </authorList>
    </citation>
    <scope>NUCLEOTIDE SEQUENCE [LARGE SCALE GENOMIC DNA]</scope>
    <source>
        <strain evidence="1 2">ZZ0214-1</strain>
    </source>
</reference>
<proteinExistence type="predicted"/>
<organism evidence="1 2">
    <name type="scientific">Ganoderma sinense ZZ0214-1</name>
    <dbReference type="NCBI Taxonomy" id="1077348"/>
    <lineage>
        <taxon>Eukaryota</taxon>
        <taxon>Fungi</taxon>
        <taxon>Dikarya</taxon>
        <taxon>Basidiomycota</taxon>
        <taxon>Agaricomycotina</taxon>
        <taxon>Agaricomycetes</taxon>
        <taxon>Polyporales</taxon>
        <taxon>Polyporaceae</taxon>
        <taxon>Ganoderma</taxon>
    </lineage>
</organism>
<dbReference type="AlphaFoldDB" id="A0A2G8SJA8"/>
<evidence type="ECO:0000313" key="2">
    <source>
        <dbReference type="Proteomes" id="UP000230002"/>
    </source>
</evidence>
<protein>
    <submittedName>
        <fullName evidence="1">Uncharacterized protein</fullName>
    </submittedName>
</protein>